<evidence type="ECO:0000259" key="6">
    <source>
        <dbReference type="PROSITE" id="PS52051"/>
    </source>
</evidence>
<name>A0AAN8KLR6_PATCE</name>
<reference evidence="7 8" key="1">
    <citation type="submission" date="2024-01" db="EMBL/GenBank/DDBJ databases">
        <title>The genome of the rayed Mediterranean limpet Patella caerulea (Linnaeus, 1758).</title>
        <authorList>
            <person name="Anh-Thu Weber A."/>
            <person name="Halstead-Nussloch G."/>
        </authorList>
    </citation>
    <scope>NUCLEOTIDE SEQUENCE [LARGE SCALE GENOMIC DNA]</scope>
    <source>
        <strain evidence="7">AATW-2023a</strain>
        <tissue evidence="7">Whole specimen</tissue>
    </source>
</reference>
<feature type="region of interest" description="Disordered" evidence="5">
    <location>
        <begin position="184"/>
        <end position="259"/>
    </location>
</feature>
<comment type="caution">
    <text evidence="7">The sequence shown here is derived from an EMBL/GenBank/DDBJ whole genome shotgun (WGS) entry which is preliminary data.</text>
</comment>
<comment type="similarity">
    <text evidence="4">Belongs to the MSL2 family.</text>
</comment>
<keyword evidence="3" id="KW-0862">Zinc</keyword>
<dbReference type="CDD" id="cd13122">
    <property type="entry name" value="MSL2_CXC"/>
    <property type="match status" value="1"/>
</dbReference>
<keyword evidence="4" id="KW-0158">Chromosome</keyword>
<accession>A0AAN8KLR6</accession>
<dbReference type="Gene3D" id="3.30.40.10">
    <property type="entry name" value="Zinc/RING finger domain, C3HC4 (zinc finger)"/>
    <property type="match status" value="1"/>
</dbReference>
<dbReference type="SMART" id="SM01114">
    <property type="entry name" value="CXC"/>
    <property type="match status" value="1"/>
</dbReference>
<keyword evidence="8" id="KW-1185">Reference proteome</keyword>
<evidence type="ECO:0000313" key="7">
    <source>
        <dbReference type="EMBL" id="KAK6195153.1"/>
    </source>
</evidence>
<feature type="compositionally biased region" description="Low complexity" evidence="5">
    <location>
        <begin position="213"/>
        <end position="250"/>
    </location>
</feature>
<dbReference type="EMBL" id="JAZGQO010000001">
    <property type="protein sequence ID" value="KAK6195153.1"/>
    <property type="molecule type" value="Genomic_DNA"/>
</dbReference>
<dbReference type="InterPro" id="IPR013083">
    <property type="entry name" value="Znf_RING/FYVE/PHD"/>
</dbReference>
<feature type="domain" description="CXC MSL2-type" evidence="6">
    <location>
        <begin position="326"/>
        <end position="376"/>
    </location>
</feature>
<dbReference type="InterPro" id="IPR032049">
    <property type="entry name" value="Msl2-CXC"/>
</dbReference>
<keyword evidence="4" id="KW-0539">Nucleus</keyword>
<dbReference type="InterPro" id="IPR032043">
    <property type="entry name" value="Msl2_Znf-RING"/>
</dbReference>
<dbReference type="GO" id="GO:0016567">
    <property type="term" value="P:protein ubiquitination"/>
    <property type="evidence" value="ECO:0007669"/>
    <property type="project" value="TreeGrafter"/>
</dbReference>
<dbReference type="PROSITE" id="PS52051">
    <property type="entry name" value="CXC_MSL2"/>
    <property type="match status" value="1"/>
</dbReference>
<evidence type="ECO:0000256" key="5">
    <source>
        <dbReference type="SAM" id="MobiDB-lite"/>
    </source>
</evidence>
<evidence type="ECO:0000256" key="4">
    <source>
        <dbReference type="PROSITE-ProRule" id="PRU01396"/>
    </source>
</evidence>
<evidence type="ECO:0000256" key="3">
    <source>
        <dbReference type="ARBA" id="ARBA00022833"/>
    </source>
</evidence>
<dbReference type="GO" id="GO:0061630">
    <property type="term" value="F:ubiquitin protein ligase activity"/>
    <property type="evidence" value="ECO:0007669"/>
    <property type="project" value="InterPro"/>
</dbReference>
<dbReference type="Pfam" id="PF16682">
    <property type="entry name" value="MSL2-CXC"/>
    <property type="match status" value="1"/>
</dbReference>
<dbReference type="InterPro" id="IPR037922">
    <property type="entry name" value="MSL2"/>
</dbReference>
<evidence type="ECO:0000313" key="8">
    <source>
        <dbReference type="Proteomes" id="UP001347796"/>
    </source>
</evidence>
<dbReference type="Pfam" id="PF16685">
    <property type="entry name" value="zf-RING_10"/>
    <property type="match status" value="1"/>
</dbReference>
<gene>
    <name evidence="7" type="ORF">SNE40_000634</name>
</gene>
<dbReference type="GO" id="GO:0072487">
    <property type="term" value="C:MSL complex"/>
    <property type="evidence" value="ECO:0007669"/>
    <property type="project" value="UniProtKB-UniRule"/>
</dbReference>
<dbReference type="PANTHER" id="PTHR16048:SF3">
    <property type="entry name" value="E3 UBIQUITIN-PROTEIN LIGASE MSL2"/>
    <property type="match status" value="1"/>
</dbReference>
<keyword evidence="1" id="KW-0479">Metal-binding</keyword>
<dbReference type="InterPro" id="IPR017907">
    <property type="entry name" value="Znf_RING_CS"/>
</dbReference>
<organism evidence="7 8">
    <name type="scientific">Patella caerulea</name>
    <name type="common">Rayed Mediterranean limpet</name>
    <dbReference type="NCBI Taxonomy" id="87958"/>
    <lineage>
        <taxon>Eukaryota</taxon>
        <taxon>Metazoa</taxon>
        <taxon>Spiralia</taxon>
        <taxon>Lophotrochozoa</taxon>
        <taxon>Mollusca</taxon>
        <taxon>Gastropoda</taxon>
        <taxon>Patellogastropoda</taxon>
        <taxon>Patelloidea</taxon>
        <taxon>Patellidae</taxon>
        <taxon>Patella</taxon>
    </lineage>
</organism>
<evidence type="ECO:0000256" key="1">
    <source>
        <dbReference type="ARBA" id="ARBA00022723"/>
    </source>
</evidence>
<dbReference type="PROSITE" id="PS00518">
    <property type="entry name" value="ZF_RING_1"/>
    <property type="match status" value="1"/>
</dbReference>
<sequence length="398" mass="44115">MTALNLYLSTCRYVMKADPNNRSTWSELYKYIPYMRQIFACCVCGKILHKPKCPSHNVCQHHVCTGCLGGKMRLKPGCSWCRDPSVFIDNTSVRIMILCFKTLCEYIYNSAIGIQLLSESSNSKASSSERTNLLSVLLEVRQFKDDYVCNDVSPAFLFPPMITPCSESSKRGRKRKQVSDVASDSHSLCSSGGGDNAPSPSPPVLTRFDNDLTVKTTLDDSVSSTTDIKSDDSSSPIDVVTVSPSDDVTSNSFESGPPCLQKITERKRPKVKAYRNLNLSKNGPKKKHFSGEAPVMEMCGNKAKTEGIAFEPPCKRTRTSNPIDMLKRKICKCARNNQPSPLTCLGQRCPCYSNKRACIGCMCRGCRNPRHEKDSSDFSENDLTLKDNSLSLGVSNRN</sequence>
<dbReference type="InterPro" id="IPR033467">
    <property type="entry name" value="Tesmin/TSO1-like_CXC"/>
</dbReference>
<dbReference type="PANTHER" id="PTHR16048">
    <property type="entry name" value="MSL2-RELATED"/>
    <property type="match status" value="1"/>
</dbReference>
<protein>
    <recommendedName>
        <fullName evidence="6">CXC MSL2-type domain-containing protein</fullName>
    </recommendedName>
</protein>
<dbReference type="Proteomes" id="UP001347796">
    <property type="component" value="Unassembled WGS sequence"/>
</dbReference>
<dbReference type="AlphaFoldDB" id="A0AAN8KLR6"/>
<evidence type="ECO:0000256" key="2">
    <source>
        <dbReference type="ARBA" id="ARBA00022771"/>
    </source>
</evidence>
<keyword evidence="2" id="KW-0863">Zinc-finger</keyword>
<dbReference type="GO" id="GO:0008270">
    <property type="term" value="F:zinc ion binding"/>
    <property type="evidence" value="ECO:0007669"/>
    <property type="project" value="UniProtKB-KW"/>
</dbReference>
<proteinExistence type="inferred from homology"/>